<evidence type="ECO:0000313" key="9">
    <source>
        <dbReference type="Proteomes" id="UP000322822"/>
    </source>
</evidence>
<keyword evidence="5" id="KW-0560">Oxidoreductase</keyword>
<sequence length="376" mass="40652">MLRPVLFEPVRIGTLDLANRIAIAPICQYAAEDGCMNDWHLIQLGQLALSGAALLTIETTAVLPEGRTSHADVGLWNVQNEAAMGLTIESIRRWSDMPLAVQLSHAGRRASVEVPSRGGAQMPPGDGHGWQTRAPSALARRQGDISPRALDRRDIKRIRDGFTAAARRAANIDIDAIQLQAASGHLLHQFLSPLSNQRTDEYGGSLANRMRFPLEVLDAIRDEVCVMSAERCTVTVRMPATDWLDGGWDLAQATAFAHELARHGCDAIHIAGGGLLDDAGIPAAPGYQVPFARALRHETGVPVIAAGWIMGFEQAEAIVCNGDADVIAIGHAIIENPQWPRHAALRLCGPAPGETMPSPGAPWAQWRPRAMPHEWE</sequence>
<dbReference type="RefSeq" id="WP_150374335.1">
    <property type="nucleotide sequence ID" value="NZ_CP044067.1"/>
</dbReference>
<keyword evidence="4" id="KW-0521">NADP</keyword>
<dbReference type="AlphaFoldDB" id="A0A5P2H9K2"/>
<evidence type="ECO:0000259" key="7">
    <source>
        <dbReference type="Pfam" id="PF00724"/>
    </source>
</evidence>
<keyword evidence="3" id="KW-0288">FMN</keyword>
<dbReference type="OrthoDB" id="8985337at2"/>
<dbReference type="Proteomes" id="UP000322822">
    <property type="component" value="Chromosome 2"/>
</dbReference>
<evidence type="ECO:0000313" key="8">
    <source>
        <dbReference type="EMBL" id="QET04274.1"/>
    </source>
</evidence>
<accession>A0A5P2H9K2</accession>
<comment type="cofactor">
    <cofactor evidence="1">
        <name>FMN</name>
        <dbReference type="ChEBI" id="CHEBI:58210"/>
    </cofactor>
</comment>
<protein>
    <submittedName>
        <fullName evidence="8">Oxidoreductase</fullName>
    </submittedName>
</protein>
<organism evidence="8 9">
    <name type="scientific">Cupriavidus pauculus</name>
    <dbReference type="NCBI Taxonomy" id="82633"/>
    <lineage>
        <taxon>Bacteria</taxon>
        <taxon>Pseudomonadati</taxon>
        <taxon>Pseudomonadota</taxon>
        <taxon>Betaproteobacteria</taxon>
        <taxon>Burkholderiales</taxon>
        <taxon>Burkholderiaceae</taxon>
        <taxon>Cupriavidus</taxon>
    </lineage>
</organism>
<dbReference type="EMBL" id="CP044067">
    <property type="protein sequence ID" value="QET04274.1"/>
    <property type="molecule type" value="Genomic_DNA"/>
</dbReference>
<gene>
    <name evidence="8" type="ORF">FOB72_19190</name>
</gene>
<dbReference type="PANTHER" id="PTHR43303">
    <property type="entry name" value="NADPH DEHYDROGENASE C23G7.10C-RELATED"/>
    <property type="match status" value="1"/>
</dbReference>
<dbReference type="InterPro" id="IPR013785">
    <property type="entry name" value="Aldolase_TIM"/>
</dbReference>
<evidence type="ECO:0000256" key="4">
    <source>
        <dbReference type="ARBA" id="ARBA00022857"/>
    </source>
</evidence>
<proteinExistence type="predicted"/>
<dbReference type="GO" id="GO:0050661">
    <property type="term" value="F:NADP binding"/>
    <property type="evidence" value="ECO:0007669"/>
    <property type="project" value="InterPro"/>
</dbReference>
<name>A0A5P2H9K2_9BURK</name>
<dbReference type="InterPro" id="IPR044152">
    <property type="entry name" value="YqjM-like"/>
</dbReference>
<keyword evidence="2" id="KW-0285">Flavoprotein</keyword>
<dbReference type="InterPro" id="IPR001155">
    <property type="entry name" value="OxRdtase_FMN_N"/>
</dbReference>
<evidence type="ECO:0000256" key="6">
    <source>
        <dbReference type="SAM" id="MobiDB-lite"/>
    </source>
</evidence>
<evidence type="ECO:0000256" key="5">
    <source>
        <dbReference type="ARBA" id="ARBA00023002"/>
    </source>
</evidence>
<feature type="domain" description="NADH:flavin oxidoreductase/NADH oxidase N-terminal" evidence="7">
    <location>
        <begin position="6"/>
        <end position="343"/>
    </location>
</feature>
<dbReference type="GO" id="GO:0010181">
    <property type="term" value="F:FMN binding"/>
    <property type="evidence" value="ECO:0007669"/>
    <property type="project" value="InterPro"/>
</dbReference>
<feature type="region of interest" description="Disordered" evidence="6">
    <location>
        <begin position="110"/>
        <end position="145"/>
    </location>
</feature>
<dbReference type="Pfam" id="PF00724">
    <property type="entry name" value="Oxidored_FMN"/>
    <property type="match status" value="1"/>
</dbReference>
<dbReference type="GO" id="GO:0003959">
    <property type="term" value="F:NADPH dehydrogenase activity"/>
    <property type="evidence" value="ECO:0007669"/>
    <property type="project" value="InterPro"/>
</dbReference>
<evidence type="ECO:0000256" key="1">
    <source>
        <dbReference type="ARBA" id="ARBA00001917"/>
    </source>
</evidence>
<dbReference type="Gene3D" id="3.20.20.70">
    <property type="entry name" value="Aldolase class I"/>
    <property type="match status" value="1"/>
</dbReference>
<reference evidence="8 9" key="1">
    <citation type="submission" date="2019-09" db="EMBL/GenBank/DDBJ databases">
        <title>FDA dAtabase for Regulatory Grade micrObial Sequences (FDA-ARGOS): Supporting development and validation of Infectious Disease Dx tests.</title>
        <authorList>
            <person name="Sciortino C."/>
            <person name="Tallon L."/>
            <person name="Sadzewicz L."/>
            <person name="Vavikolanu K."/>
            <person name="Mehta A."/>
            <person name="Aluvathingal J."/>
            <person name="Nadendla S."/>
            <person name="Nandy P."/>
            <person name="Geyer C."/>
            <person name="Yan Y."/>
            <person name="Sichtig H."/>
        </authorList>
    </citation>
    <scope>NUCLEOTIDE SEQUENCE [LARGE SCALE GENOMIC DNA]</scope>
    <source>
        <strain evidence="8 9">FDAARGOS_664</strain>
    </source>
</reference>
<dbReference type="SUPFAM" id="SSF51395">
    <property type="entry name" value="FMN-linked oxidoreductases"/>
    <property type="match status" value="1"/>
</dbReference>
<evidence type="ECO:0000256" key="3">
    <source>
        <dbReference type="ARBA" id="ARBA00022643"/>
    </source>
</evidence>
<dbReference type="PANTHER" id="PTHR43303:SF4">
    <property type="entry name" value="NADPH DEHYDROGENASE C23G7.10C-RELATED"/>
    <property type="match status" value="1"/>
</dbReference>
<evidence type="ECO:0000256" key="2">
    <source>
        <dbReference type="ARBA" id="ARBA00022630"/>
    </source>
</evidence>